<evidence type="ECO:0000256" key="1">
    <source>
        <dbReference type="ARBA" id="ARBA00005440"/>
    </source>
</evidence>
<dbReference type="InterPro" id="IPR011065">
    <property type="entry name" value="Kunitz_inhibitor_STI-like_sf"/>
</dbReference>
<proteinExistence type="inferred from homology"/>
<dbReference type="PANTHER" id="PTHR33107">
    <property type="entry name" value="KUNITZ TRYPSIN INHIBITOR 2"/>
    <property type="match status" value="1"/>
</dbReference>
<comment type="caution">
    <text evidence="3">The sequence shown here is derived from an EMBL/GenBank/DDBJ whole genome shotgun (WGS) entry which is preliminary data.</text>
</comment>
<organism evidence="3 4">
    <name type="scientific">Carnegiea gigantea</name>
    <dbReference type="NCBI Taxonomy" id="171969"/>
    <lineage>
        <taxon>Eukaryota</taxon>
        <taxon>Viridiplantae</taxon>
        <taxon>Streptophyta</taxon>
        <taxon>Embryophyta</taxon>
        <taxon>Tracheophyta</taxon>
        <taxon>Spermatophyta</taxon>
        <taxon>Magnoliopsida</taxon>
        <taxon>eudicotyledons</taxon>
        <taxon>Gunneridae</taxon>
        <taxon>Pentapetalae</taxon>
        <taxon>Caryophyllales</taxon>
        <taxon>Cactineae</taxon>
        <taxon>Cactaceae</taxon>
        <taxon>Cactoideae</taxon>
        <taxon>Echinocereeae</taxon>
        <taxon>Carnegiea</taxon>
    </lineage>
</organism>
<dbReference type="Proteomes" id="UP001153076">
    <property type="component" value="Unassembled WGS sequence"/>
</dbReference>
<dbReference type="SMART" id="SM00452">
    <property type="entry name" value="STI"/>
    <property type="match status" value="2"/>
</dbReference>
<dbReference type="PRINTS" id="PR00291">
    <property type="entry name" value="KUNITZINHBTR"/>
</dbReference>
<dbReference type="Gene3D" id="2.80.10.50">
    <property type="match status" value="2"/>
</dbReference>
<evidence type="ECO:0000313" key="3">
    <source>
        <dbReference type="EMBL" id="KAJ8435368.1"/>
    </source>
</evidence>
<comment type="similarity">
    <text evidence="1">Belongs to the protease inhibitor I3 (leguminous Kunitz-type inhibitor) family.</text>
</comment>
<dbReference type="GO" id="GO:0004866">
    <property type="term" value="F:endopeptidase inhibitor activity"/>
    <property type="evidence" value="ECO:0007669"/>
    <property type="project" value="InterPro"/>
</dbReference>
<reference evidence="3" key="1">
    <citation type="submission" date="2022-04" db="EMBL/GenBank/DDBJ databases">
        <title>Carnegiea gigantea Genome sequencing and assembly v2.</title>
        <authorList>
            <person name="Copetti D."/>
            <person name="Sanderson M.J."/>
            <person name="Burquez A."/>
            <person name="Wojciechowski M.F."/>
        </authorList>
    </citation>
    <scope>NUCLEOTIDE SEQUENCE</scope>
    <source>
        <strain evidence="3">SGP5-SGP5p</strain>
        <tissue evidence="3">Aerial part</tissue>
    </source>
</reference>
<gene>
    <name evidence="3" type="ORF">Cgig2_024355</name>
</gene>
<evidence type="ECO:0000313" key="4">
    <source>
        <dbReference type="Proteomes" id="UP001153076"/>
    </source>
</evidence>
<dbReference type="Pfam" id="PF00197">
    <property type="entry name" value="Kunitz_legume"/>
    <property type="match status" value="2"/>
</dbReference>
<dbReference type="PROSITE" id="PS00283">
    <property type="entry name" value="SOYBEAN_KUNITZ"/>
    <property type="match status" value="2"/>
</dbReference>
<dbReference type="InterPro" id="IPR002160">
    <property type="entry name" value="Prot_inh_Kunz-lg"/>
</dbReference>
<protein>
    <submittedName>
        <fullName evidence="3">Uncharacterized protein</fullName>
    </submittedName>
</protein>
<sequence>MGAAHAPFNYFTCTTKTLKTLSQTSKPKMANHLLPTVTTLFLLLLTLTTGNTDSDLVLDIDGNPLEVGSQYSIEPIISIFGGIGRSGRGGTLLSCPLYVVEYRREVHRGDPLKFVPVNETQKEIHLSSDVKVDSGRSAYCRDDGLWRLGYDASNSRVVVIASGIFNQPRASFRIEKPEGSLYSYRIATSSVEPTLEHQGFYYLTVFLDSLSGMKMVADTISKKFNVKCLPDHVGNHLRTVKTAWGIKAKLRNQSGCGWDENMRMIRMSYDVYNTYVEANPTHEKYLNKKIDMYEEMVTVVGKDIARGTTLFLFLLLLSLTTANTDSDLVLDTNGNPLQAGSEYFIQPATGFFRRIGRAGRSSASSCPQYPIVFNRGDPVKFKPINETGKEIHLSSDLHIDSGRGPCRDDGFWRLNRDFIYRRLVVEASGASDVPPTSFKIDKAPGLVNTYRITTAEAEQQGSSYLSVYCDPASWLKMLAPTDNPSQALLVFFFKTNRDVVASN</sequence>
<dbReference type="PANTHER" id="PTHR33107:SF81">
    <property type="entry name" value="TRYPSIN INHIBITOR A"/>
    <property type="match status" value="1"/>
</dbReference>
<keyword evidence="2" id="KW-1015">Disulfide bond</keyword>
<keyword evidence="4" id="KW-1185">Reference proteome</keyword>
<name>A0A9Q1K245_9CARY</name>
<dbReference type="EMBL" id="JAKOGI010000420">
    <property type="protein sequence ID" value="KAJ8435368.1"/>
    <property type="molecule type" value="Genomic_DNA"/>
</dbReference>
<dbReference type="OrthoDB" id="1872570at2759"/>
<evidence type="ECO:0000256" key="2">
    <source>
        <dbReference type="ARBA" id="ARBA00023157"/>
    </source>
</evidence>
<dbReference type="SUPFAM" id="SSF50386">
    <property type="entry name" value="STI-like"/>
    <property type="match status" value="2"/>
</dbReference>
<dbReference type="AlphaFoldDB" id="A0A9Q1K245"/>
<accession>A0A9Q1K245</accession>